<dbReference type="InterPro" id="IPR052934">
    <property type="entry name" value="Methyl-DNA_Rec/Restrict_Enz"/>
</dbReference>
<evidence type="ECO:0000313" key="3">
    <source>
        <dbReference type="Proteomes" id="UP000824265"/>
    </source>
</evidence>
<dbReference type="SMART" id="SM00382">
    <property type="entry name" value="AAA"/>
    <property type="match status" value="2"/>
</dbReference>
<dbReference type="InterPro" id="IPR003593">
    <property type="entry name" value="AAA+_ATPase"/>
</dbReference>
<sequence length="922" mass="105143">MTKVRTQAMTKATKELVCQLCEVVDNSKYLLLSGPMAVGKTYIAQAVAAQCGLPRYNAQGFWGNSGESCEILTELIPIHPSFSYEDFVRGISMCAQGGSFAWESQDKVFLQVLKKAKESWSAKENKKYFLILDDIGRGSITGILGDVLSRMEPGRGEEKSCEGERTLPPNLYLIATYSTAIDSAEPFDYGLFRHFYSYTLENDYRFLEDGATEIFPEYDTSPNAMFYRTRRVVEENLRHRYQLPWQERERYLLGHGMFQAPVALVMRYQVIPMLKQYVKDGVVDATAGIEIDALERLVTGAYSKEPVLARMDRITGYRTDVTADVYYREALTHRPIVNLIARIKTQGLLTDTEIADTMLFHPGVLVRKSGKLDGIVRYFPAPAYLYVKRADRDLYTYGTTVTASGASKRPRFFYSAQKDDVLTIDGTDYAAAAEMQPKEYTRWDESLNSDAYENERGSSSPNSIMFRILRSYYNGLIKNYDGYLLDYPEDDNIRLLGAFAREEFDRFIQSVRQIGSGSDEAEVNLERNRVFREAISKLTLLWKDKGDLIEWKGQSIKVEGVYKVDRVEKYGEYARAMELLGIHQMILQGPPGTSKTYSAREYLKFVGKGERNEELLSDEELDSFQIQSYQEEDAMAEWEVTHPGQTPAIAWDIVQFHPSYGYEDFVRGIEVSTVKDSSGAGSAISYDTVNKVLGSMARLAASPKYQTTKFFLVIDEINRANLATVFGELIYGLEYRGKGVATPYTVDNSNKVLLPDNLYILGTMNTADKSIGGIDYAIRRRFLFFSLLPDANAILNFKLSQGADEEEENEQRAVNRQALRLFEEVEKLFHAGNLNPEYYKDDVQIGHTYFMVSTKEQLYLRFKYQILPILREYFKDGMFQFEMGDASEDGWSGLLGCITGEINVNYEEHRVREIFEKLIEEP</sequence>
<dbReference type="InterPro" id="IPR027417">
    <property type="entry name" value="P-loop_NTPase"/>
</dbReference>
<dbReference type="PANTHER" id="PTHR37291:SF1">
    <property type="entry name" value="TYPE IV METHYL-DIRECTED RESTRICTION ENZYME ECOKMCRB SUBUNIT"/>
    <property type="match status" value="1"/>
</dbReference>
<dbReference type="Gene3D" id="3.40.50.300">
    <property type="entry name" value="P-loop containing nucleotide triphosphate hydrolases"/>
    <property type="match status" value="2"/>
</dbReference>
<dbReference type="SUPFAM" id="SSF52540">
    <property type="entry name" value="P-loop containing nucleoside triphosphate hydrolases"/>
    <property type="match status" value="2"/>
</dbReference>
<dbReference type="GO" id="GO:0016887">
    <property type="term" value="F:ATP hydrolysis activity"/>
    <property type="evidence" value="ECO:0007669"/>
    <property type="project" value="InterPro"/>
</dbReference>
<evidence type="ECO:0000313" key="2">
    <source>
        <dbReference type="EMBL" id="HIW80249.1"/>
    </source>
</evidence>
<name>A0A9D1UA26_9FIRM</name>
<accession>A0A9D1UA26</accession>
<dbReference type="EMBL" id="DXGH01000008">
    <property type="protein sequence ID" value="HIW80249.1"/>
    <property type="molecule type" value="Genomic_DNA"/>
</dbReference>
<feature type="domain" description="AAA+ ATPase" evidence="1">
    <location>
        <begin position="581"/>
        <end position="790"/>
    </location>
</feature>
<dbReference type="GO" id="GO:0005524">
    <property type="term" value="F:ATP binding"/>
    <property type="evidence" value="ECO:0007669"/>
    <property type="project" value="InterPro"/>
</dbReference>
<gene>
    <name evidence="2" type="ORF">H9742_01790</name>
</gene>
<dbReference type="InterPro" id="IPR011704">
    <property type="entry name" value="ATPase_dyneun-rel_AAA"/>
</dbReference>
<dbReference type="Pfam" id="PF07728">
    <property type="entry name" value="AAA_5"/>
    <property type="match status" value="1"/>
</dbReference>
<evidence type="ECO:0000259" key="1">
    <source>
        <dbReference type="SMART" id="SM00382"/>
    </source>
</evidence>
<dbReference type="Proteomes" id="UP000824265">
    <property type="component" value="Unassembled WGS sequence"/>
</dbReference>
<dbReference type="AlphaFoldDB" id="A0A9D1UA26"/>
<proteinExistence type="predicted"/>
<dbReference type="PANTHER" id="PTHR37291">
    <property type="entry name" value="5-METHYLCYTOSINE-SPECIFIC RESTRICTION ENZYME B"/>
    <property type="match status" value="1"/>
</dbReference>
<organism evidence="2 3">
    <name type="scientific">Candidatus Acetatifactor stercoripullorum</name>
    <dbReference type="NCBI Taxonomy" id="2838414"/>
    <lineage>
        <taxon>Bacteria</taxon>
        <taxon>Bacillati</taxon>
        <taxon>Bacillota</taxon>
        <taxon>Clostridia</taxon>
        <taxon>Lachnospirales</taxon>
        <taxon>Lachnospiraceae</taxon>
        <taxon>Acetatifactor</taxon>
    </lineage>
</organism>
<feature type="domain" description="AAA+ ATPase" evidence="1">
    <location>
        <begin position="26"/>
        <end position="201"/>
    </location>
</feature>
<reference evidence="2" key="1">
    <citation type="journal article" date="2021" name="PeerJ">
        <title>Extensive microbial diversity within the chicken gut microbiome revealed by metagenomics and culture.</title>
        <authorList>
            <person name="Gilroy R."/>
            <person name="Ravi A."/>
            <person name="Getino M."/>
            <person name="Pursley I."/>
            <person name="Horton D.L."/>
            <person name="Alikhan N.F."/>
            <person name="Baker D."/>
            <person name="Gharbi K."/>
            <person name="Hall N."/>
            <person name="Watson M."/>
            <person name="Adriaenssens E.M."/>
            <person name="Foster-Nyarko E."/>
            <person name="Jarju S."/>
            <person name="Secka A."/>
            <person name="Antonio M."/>
            <person name="Oren A."/>
            <person name="Chaudhuri R.R."/>
            <person name="La Ragione R."/>
            <person name="Hildebrand F."/>
            <person name="Pallen M.J."/>
        </authorList>
    </citation>
    <scope>NUCLEOTIDE SEQUENCE</scope>
    <source>
        <strain evidence="2">CHK195-6426</strain>
    </source>
</reference>
<comment type="caution">
    <text evidence="2">The sequence shown here is derived from an EMBL/GenBank/DDBJ whole genome shotgun (WGS) entry which is preliminary data.</text>
</comment>
<reference evidence="2" key="2">
    <citation type="submission" date="2021-04" db="EMBL/GenBank/DDBJ databases">
        <authorList>
            <person name="Gilroy R."/>
        </authorList>
    </citation>
    <scope>NUCLEOTIDE SEQUENCE</scope>
    <source>
        <strain evidence="2">CHK195-6426</strain>
    </source>
</reference>
<protein>
    <submittedName>
        <fullName evidence="2">AAA family ATPase</fullName>
    </submittedName>
</protein>